<dbReference type="PANTHER" id="PTHR33648">
    <property type="entry name" value="EMBRYO SAC 1"/>
    <property type="match status" value="1"/>
</dbReference>
<evidence type="ECO:0000313" key="2">
    <source>
        <dbReference type="EMBL" id="KAK8947469.1"/>
    </source>
</evidence>
<organism evidence="2 3">
    <name type="scientific">Platanthera zijinensis</name>
    <dbReference type="NCBI Taxonomy" id="2320716"/>
    <lineage>
        <taxon>Eukaryota</taxon>
        <taxon>Viridiplantae</taxon>
        <taxon>Streptophyta</taxon>
        <taxon>Embryophyta</taxon>
        <taxon>Tracheophyta</taxon>
        <taxon>Spermatophyta</taxon>
        <taxon>Magnoliopsida</taxon>
        <taxon>Liliopsida</taxon>
        <taxon>Asparagales</taxon>
        <taxon>Orchidaceae</taxon>
        <taxon>Orchidoideae</taxon>
        <taxon>Orchideae</taxon>
        <taxon>Orchidinae</taxon>
        <taxon>Platanthera</taxon>
    </lineage>
</organism>
<gene>
    <name evidence="2" type="ORF">KSP39_PZI006652</name>
</gene>
<dbReference type="Proteomes" id="UP001418222">
    <property type="component" value="Unassembled WGS sequence"/>
</dbReference>
<feature type="signal peptide" evidence="1">
    <location>
        <begin position="1"/>
        <end position="29"/>
    </location>
</feature>
<dbReference type="AlphaFoldDB" id="A0AAP0BR36"/>
<dbReference type="PANTHER" id="PTHR33648:SF15">
    <property type="entry name" value="OS04G0572800 PROTEIN"/>
    <property type="match status" value="1"/>
</dbReference>
<dbReference type="CDD" id="cd00118">
    <property type="entry name" value="LysM"/>
    <property type="match status" value="1"/>
</dbReference>
<evidence type="ECO:0000313" key="3">
    <source>
        <dbReference type="Proteomes" id="UP001418222"/>
    </source>
</evidence>
<protein>
    <recommendedName>
        <fullName evidence="4">LysM domain-containing protein</fullName>
    </recommendedName>
</protein>
<name>A0AAP0BR36_9ASPA</name>
<keyword evidence="3" id="KW-1185">Reference proteome</keyword>
<evidence type="ECO:0000256" key="1">
    <source>
        <dbReference type="SAM" id="SignalP"/>
    </source>
</evidence>
<feature type="chain" id="PRO_5042884872" description="LysM domain-containing protein" evidence="1">
    <location>
        <begin position="30"/>
        <end position="97"/>
    </location>
</feature>
<keyword evidence="1" id="KW-0732">Signal</keyword>
<proteinExistence type="predicted"/>
<sequence>METKGRSWAAPPLLLAVLVVSAAINGGQARSLRGGGGGRDFPCDEFYVVEEGETLQTISVKCNTVSILDDNPQILDSDDLGRGTVLFLRRPAIGPNL</sequence>
<reference evidence="2 3" key="1">
    <citation type="journal article" date="2022" name="Nat. Plants">
        <title>Genomes of leafy and leafless Platanthera orchids illuminate the evolution of mycoheterotrophy.</title>
        <authorList>
            <person name="Li M.H."/>
            <person name="Liu K.W."/>
            <person name="Li Z."/>
            <person name="Lu H.C."/>
            <person name="Ye Q.L."/>
            <person name="Zhang D."/>
            <person name="Wang J.Y."/>
            <person name="Li Y.F."/>
            <person name="Zhong Z.M."/>
            <person name="Liu X."/>
            <person name="Yu X."/>
            <person name="Liu D.K."/>
            <person name="Tu X.D."/>
            <person name="Liu B."/>
            <person name="Hao Y."/>
            <person name="Liao X.Y."/>
            <person name="Jiang Y.T."/>
            <person name="Sun W.H."/>
            <person name="Chen J."/>
            <person name="Chen Y.Q."/>
            <person name="Ai Y."/>
            <person name="Zhai J.W."/>
            <person name="Wu S.S."/>
            <person name="Zhou Z."/>
            <person name="Hsiao Y.Y."/>
            <person name="Wu W.L."/>
            <person name="Chen Y.Y."/>
            <person name="Lin Y.F."/>
            <person name="Hsu J.L."/>
            <person name="Li C.Y."/>
            <person name="Wang Z.W."/>
            <person name="Zhao X."/>
            <person name="Zhong W.Y."/>
            <person name="Ma X.K."/>
            <person name="Ma L."/>
            <person name="Huang J."/>
            <person name="Chen G.Z."/>
            <person name="Huang M.Z."/>
            <person name="Huang L."/>
            <person name="Peng D.H."/>
            <person name="Luo Y.B."/>
            <person name="Zou S.Q."/>
            <person name="Chen S.P."/>
            <person name="Lan S."/>
            <person name="Tsai W.C."/>
            <person name="Van de Peer Y."/>
            <person name="Liu Z.J."/>
        </authorList>
    </citation>
    <scope>NUCLEOTIDE SEQUENCE [LARGE SCALE GENOMIC DNA]</scope>
    <source>
        <strain evidence="2">Lor287</strain>
    </source>
</reference>
<evidence type="ECO:0008006" key="4">
    <source>
        <dbReference type="Google" id="ProtNLM"/>
    </source>
</evidence>
<comment type="caution">
    <text evidence="2">The sequence shown here is derived from an EMBL/GenBank/DDBJ whole genome shotgun (WGS) entry which is preliminary data.</text>
</comment>
<dbReference type="InterPro" id="IPR018392">
    <property type="entry name" value="LysM"/>
</dbReference>
<dbReference type="EMBL" id="JBBWWQ010000005">
    <property type="protein sequence ID" value="KAK8947469.1"/>
    <property type="molecule type" value="Genomic_DNA"/>
</dbReference>
<accession>A0AAP0BR36</accession>